<dbReference type="Gene3D" id="3.40.50.1240">
    <property type="entry name" value="Phosphoglycerate mutase-like"/>
    <property type="match status" value="1"/>
</dbReference>
<dbReference type="InterPro" id="IPR033379">
    <property type="entry name" value="Acid_Pase_AS"/>
</dbReference>
<dbReference type="RefSeq" id="XP_041294849.1">
    <property type="nucleotide sequence ID" value="XM_041436722.1"/>
</dbReference>
<dbReference type="InterPro" id="IPR029033">
    <property type="entry name" value="His_PPase_superfam"/>
</dbReference>
<dbReference type="AlphaFoldDB" id="A0A9P7FCD5"/>
<accession>A0A9P7FCD5</accession>
<proteinExistence type="predicted"/>
<feature type="active site" description="Nucleophile" evidence="3">
    <location>
        <position position="65"/>
    </location>
</feature>
<dbReference type="EMBL" id="JABBWM010000017">
    <property type="protein sequence ID" value="KAG2111630.1"/>
    <property type="molecule type" value="Genomic_DNA"/>
</dbReference>
<keyword evidence="6" id="KW-1185">Reference proteome</keyword>
<dbReference type="PIRSF" id="PIRSF000894">
    <property type="entry name" value="Acid_phosphatase"/>
    <property type="match status" value="1"/>
</dbReference>
<dbReference type="CDD" id="cd07061">
    <property type="entry name" value="HP_HAP_like"/>
    <property type="match status" value="1"/>
</dbReference>
<sequence length="452" mass="51222">MFVQGILNWLTLASLTFNSHKHEDEDPLKRLANLTPYRVAPASHKVEAELPGDCSVDRVMLLHRHGSRGPSGSEEVALINSLVQTLRNGHDALQDADLPENLRFLQTGKGYESHLVPENLTIIGREQLFSHGVEFGLKYPNFTTETLLSSTTQRVIDSMYFFAQGRFGREAEDKDLLTVNDIPDPVSWITPWNSCPGIDWHYASKVGNEWSNSYLPKITERLNDLLPYDVSFNDNNTHGALYACAYDLAAGYESPWCDVFYEDELADFEYELDLIMVASVGYLVPNNAGRIMGSVFVNKLINRFSNTSGEAQSLYLEFGHDATIMAAMAAMDLNKDEPQLSPEELRPHRRFRTSYQTPFAAQMIWESFTCKESFDGPQIRLVLNEETYPLRTCAETKKDRRFGTCSLDAFTRANKFSTDIEFNDDTWQAACGARMNAYQSLNHQQSLGYLLH</sequence>
<name>A0A9P7FCD5_9AGAM</name>
<feature type="disulfide bond" evidence="4">
    <location>
        <begin position="393"/>
        <end position="405"/>
    </location>
</feature>
<organism evidence="5 6">
    <name type="scientific">Suillus discolor</name>
    <dbReference type="NCBI Taxonomy" id="1912936"/>
    <lineage>
        <taxon>Eukaryota</taxon>
        <taxon>Fungi</taxon>
        <taxon>Dikarya</taxon>
        <taxon>Basidiomycota</taxon>
        <taxon>Agaricomycotina</taxon>
        <taxon>Agaricomycetes</taxon>
        <taxon>Agaricomycetidae</taxon>
        <taxon>Boletales</taxon>
        <taxon>Suillineae</taxon>
        <taxon>Suillaceae</taxon>
        <taxon>Suillus</taxon>
    </lineage>
</organism>
<comment type="caution">
    <text evidence="5">The sequence shown here is derived from an EMBL/GenBank/DDBJ whole genome shotgun (WGS) entry which is preliminary data.</text>
</comment>
<evidence type="ECO:0000256" key="1">
    <source>
        <dbReference type="ARBA" id="ARBA00022801"/>
    </source>
</evidence>
<dbReference type="InterPro" id="IPR000560">
    <property type="entry name" value="His_Pase_clade-2"/>
</dbReference>
<keyword evidence="4" id="KW-1015">Disulfide bond</keyword>
<evidence type="ECO:0000256" key="3">
    <source>
        <dbReference type="PIRSR" id="PIRSR000894-1"/>
    </source>
</evidence>
<dbReference type="InterPro" id="IPR016274">
    <property type="entry name" value="Histidine_acid_Pase_euk"/>
</dbReference>
<dbReference type="Proteomes" id="UP000823399">
    <property type="component" value="Unassembled WGS sequence"/>
</dbReference>
<dbReference type="OrthoDB" id="6509975at2759"/>
<keyword evidence="1" id="KW-0378">Hydrolase</keyword>
<gene>
    <name evidence="5" type="ORF">F5147DRAFT_686061</name>
</gene>
<feature type="active site" description="Proton donor" evidence="3">
    <location>
        <position position="321"/>
    </location>
</feature>
<dbReference type="Pfam" id="PF00328">
    <property type="entry name" value="His_Phos_2"/>
    <property type="match status" value="1"/>
</dbReference>
<evidence type="ECO:0000256" key="4">
    <source>
        <dbReference type="PIRSR" id="PIRSR000894-2"/>
    </source>
</evidence>
<evidence type="ECO:0000313" key="5">
    <source>
        <dbReference type="EMBL" id="KAG2111630.1"/>
    </source>
</evidence>
<dbReference type="PANTHER" id="PTHR20963:SF42">
    <property type="entry name" value="PHOSPHOGLYCERATE MUTASE-LIKE PROTEIN"/>
    <property type="match status" value="1"/>
</dbReference>
<evidence type="ECO:0000256" key="2">
    <source>
        <dbReference type="ARBA" id="ARBA00023180"/>
    </source>
</evidence>
<keyword evidence="2" id="KW-0325">Glycoprotein</keyword>
<dbReference type="PROSITE" id="PS00616">
    <property type="entry name" value="HIS_ACID_PHOSPHAT_1"/>
    <property type="match status" value="1"/>
</dbReference>
<feature type="disulfide bond" evidence="4">
    <location>
        <begin position="244"/>
        <end position="257"/>
    </location>
</feature>
<reference evidence="5" key="1">
    <citation type="journal article" date="2020" name="New Phytol.">
        <title>Comparative genomics reveals dynamic genome evolution in host specialist ectomycorrhizal fungi.</title>
        <authorList>
            <person name="Lofgren L.A."/>
            <person name="Nguyen N.H."/>
            <person name="Vilgalys R."/>
            <person name="Ruytinx J."/>
            <person name="Liao H.L."/>
            <person name="Branco S."/>
            <person name="Kuo A."/>
            <person name="LaButti K."/>
            <person name="Lipzen A."/>
            <person name="Andreopoulos W."/>
            <person name="Pangilinan J."/>
            <person name="Riley R."/>
            <person name="Hundley H."/>
            <person name="Na H."/>
            <person name="Barry K."/>
            <person name="Grigoriev I.V."/>
            <person name="Stajich J.E."/>
            <person name="Kennedy P.G."/>
        </authorList>
    </citation>
    <scope>NUCLEOTIDE SEQUENCE</scope>
    <source>
        <strain evidence="5">FC423</strain>
    </source>
</reference>
<dbReference type="SUPFAM" id="SSF53254">
    <property type="entry name" value="Phosphoglycerate mutase-like"/>
    <property type="match status" value="1"/>
</dbReference>
<dbReference type="GeneID" id="64698981"/>
<dbReference type="PANTHER" id="PTHR20963">
    <property type="entry name" value="MULTIPLE INOSITOL POLYPHOSPHATE PHOSPHATASE-RELATED"/>
    <property type="match status" value="1"/>
</dbReference>
<dbReference type="GO" id="GO:0003993">
    <property type="term" value="F:acid phosphatase activity"/>
    <property type="evidence" value="ECO:0007669"/>
    <property type="project" value="TreeGrafter"/>
</dbReference>
<feature type="disulfide bond" evidence="4">
    <location>
        <begin position="54"/>
        <end position="370"/>
    </location>
</feature>
<evidence type="ECO:0000313" key="6">
    <source>
        <dbReference type="Proteomes" id="UP000823399"/>
    </source>
</evidence>
<protein>
    <submittedName>
        <fullName evidence="5">Phosphoglycerate mutase-like protein</fullName>
    </submittedName>
</protein>